<dbReference type="PANTHER" id="PTHR30204">
    <property type="entry name" value="REDOX-CYCLING DRUG-SENSING TRANSCRIPTIONAL ACTIVATOR SOXR"/>
    <property type="match status" value="1"/>
</dbReference>
<gene>
    <name evidence="3" type="ORF">EV138_0600</name>
</gene>
<reference evidence="3 4" key="1">
    <citation type="submission" date="2019-03" db="EMBL/GenBank/DDBJ databases">
        <title>Genomic Encyclopedia of Type Strains, Phase III (KMG-III): the genomes of soil and plant-associated and newly described type strains.</title>
        <authorList>
            <person name="Whitman W."/>
        </authorList>
    </citation>
    <scope>NUCLEOTIDE SEQUENCE [LARGE SCALE GENOMIC DNA]</scope>
    <source>
        <strain evidence="3 4">VKM Ac-2575</strain>
    </source>
</reference>
<dbReference type="PANTHER" id="PTHR30204:SF97">
    <property type="entry name" value="MERR FAMILY REGULATORY PROTEIN"/>
    <property type="match status" value="1"/>
</dbReference>
<dbReference type="Gene3D" id="3.20.80.10">
    <property type="entry name" value="Regulatory factor, effector binding domain"/>
    <property type="match status" value="1"/>
</dbReference>
<keyword evidence="1 3" id="KW-0238">DNA-binding</keyword>
<dbReference type="InterPro" id="IPR011256">
    <property type="entry name" value="Reg_factor_effector_dom_sf"/>
</dbReference>
<dbReference type="RefSeq" id="WP_133976911.1">
    <property type="nucleotide sequence ID" value="NZ_SOCE01000001.1"/>
</dbReference>
<dbReference type="SMART" id="SM00871">
    <property type="entry name" value="AraC_E_bind"/>
    <property type="match status" value="1"/>
</dbReference>
<evidence type="ECO:0000259" key="2">
    <source>
        <dbReference type="PROSITE" id="PS50937"/>
    </source>
</evidence>
<comment type="caution">
    <text evidence="3">The sequence shown here is derived from an EMBL/GenBank/DDBJ whole genome shotgun (WGS) entry which is preliminary data.</text>
</comment>
<organism evidence="3 4">
    <name type="scientific">Kribbella voronezhensis</name>
    <dbReference type="NCBI Taxonomy" id="2512212"/>
    <lineage>
        <taxon>Bacteria</taxon>
        <taxon>Bacillati</taxon>
        <taxon>Actinomycetota</taxon>
        <taxon>Actinomycetes</taxon>
        <taxon>Propionibacteriales</taxon>
        <taxon>Kribbellaceae</taxon>
        <taxon>Kribbella</taxon>
    </lineage>
</organism>
<sequence length="279" mass="30425">MFAIGDFARHGRVSVRMLRHYDAIGLLRPAHVDEATGYRSYEAAQLADLNRVVALKDLGFTLEQVRTMLADEISLVEVRAMLALRRAELEAEVAESAARLTQVESRLHSIELGDEVPAVVVKDLPAGRYVALEGVADDFRPEQISPVIRPLCAELGQRLPGATGVVPSGRLTCFYETSGDQVRLQAAVPAAVSYDGELNGLTVLDTPALRAATLVHRGPIDEVLPAWQALARWVDDNGYRSDGPARELYLDCPDDPAEWVTELQEPLAGPRAEPSLPGR</sequence>
<dbReference type="Pfam" id="PF06445">
    <property type="entry name" value="GyrI-like"/>
    <property type="match status" value="1"/>
</dbReference>
<dbReference type="Proteomes" id="UP000295151">
    <property type="component" value="Unassembled WGS sequence"/>
</dbReference>
<accession>A0A4V3FJP4</accession>
<protein>
    <submittedName>
        <fullName evidence="3">DNA-binding transcriptional MerR regulator</fullName>
    </submittedName>
</protein>
<evidence type="ECO:0000313" key="4">
    <source>
        <dbReference type="Proteomes" id="UP000295151"/>
    </source>
</evidence>
<keyword evidence="4" id="KW-1185">Reference proteome</keyword>
<dbReference type="Gene3D" id="1.10.1660.10">
    <property type="match status" value="1"/>
</dbReference>
<dbReference type="CDD" id="cd01107">
    <property type="entry name" value="HTH_BmrR"/>
    <property type="match status" value="1"/>
</dbReference>
<dbReference type="PROSITE" id="PS50937">
    <property type="entry name" value="HTH_MERR_2"/>
    <property type="match status" value="1"/>
</dbReference>
<dbReference type="GO" id="GO:0003677">
    <property type="term" value="F:DNA binding"/>
    <property type="evidence" value="ECO:0007669"/>
    <property type="project" value="UniProtKB-KW"/>
</dbReference>
<evidence type="ECO:0000313" key="3">
    <source>
        <dbReference type="EMBL" id="TDU87083.1"/>
    </source>
</evidence>
<dbReference type="SUPFAM" id="SSF55136">
    <property type="entry name" value="Probable bacterial effector-binding domain"/>
    <property type="match status" value="1"/>
</dbReference>
<dbReference type="InterPro" id="IPR009061">
    <property type="entry name" value="DNA-bd_dom_put_sf"/>
</dbReference>
<dbReference type="Pfam" id="PF13411">
    <property type="entry name" value="MerR_1"/>
    <property type="match status" value="1"/>
</dbReference>
<name>A0A4V3FJP4_9ACTN</name>
<dbReference type="InterPro" id="IPR010499">
    <property type="entry name" value="AraC_E-bd"/>
</dbReference>
<evidence type="ECO:0000256" key="1">
    <source>
        <dbReference type="ARBA" id="ARBA00023125"/>
    </source>
</evidence>
<dbReference type="InterPro" id="IPR029442">
    <property type="entry name" value="GyrI-like"/>
</dbReference>
<dbReference type="AlphaFoldDB" id="A0A4V3FJP4"/>
<dbReference type="InterPro" id="IPR047057">
    <property type="entry name" value="MerR_fam"/>
</dbReference>
<feature type="domain" description="HTH merR-type" evidence="2">
    <location>
        <begin position="1"/>
        <end position="71"/>
    </location>
</feature>
<dbReference type="SUPFAM" id="SSF46955">
    <property type="entry name" value="Putative DNA-binding domain"/>
    <property type="match status" value="1"/>
</dbReference>
<dbReference type="EMBL" id="SOCE01000001">
    <property type="protein sequence ID" value="TDU87083.1"/>
    <property type="molecule type" value="Genomic_DNA"/>
</dbReference>
<dbReference type="OrthoDB" id="7849865at2"/>
<dbReference type="InterPro" id="IPR000551">
    <property type="entry name" value="MerR-type_HTH_dom"/>
</dbReference>
<dbReference type="GO" id="GO:0003700">
    <property type="term" value="F:DNA-binding transcription factor activity"/>
    <property type="evidence" value="ECO:0007669"/>
    <property type="project" value="InterPro"/>
</dbReference>
<proteinExistence type="predicted"/>
<dbReference type="SMART" id="SM00422">
    <property type="entry name" value="HTH_MERR"/>
    <property type="match status" value="1"/>
</dbReference>